<sequence>MDNQENSLKSPPKNIWFLDDYPPFTGEGRQPVDASGYHRSSPEDAIVIDNGTSTVRAGWSFDKDPRLSLDPVMARYKDRKLNRMFQFVGADVYADGTARGQAKNIYEPGTNIVNNWDVQEGVLDYIFIKLGINGRDGAIDRPIVMTEPMANLVYSRRVMSEILFELYGVPSAAYGIDSLFSYNYNNGRTGLVVSSSYTSTHLVPVIDSKPVLSKASRLNWGRSQSAEHLLALMKAKYPTFPGKLNEYQMEQLVREHCYVSQDYEQEMSKYLDWTGLEDRDVVIQRPFTEAVVVEKSEEELAKVAERKRQNGLRLQAQSAKMRLDKLIRKEQDLEYYRDLQQRVAVMTKKDAKAVLEADDFDTEAQLERKIKDYEASIRKARHKDVGDIEEEAEVPVTYPLLDTPDAQLDEEGLKQKRQQRLLKANHDARARAKAEKEREKARVAEIERLDNEKRENDLEGWLQERRIARQAAIQRIKDRDRLKADLGNRKSLASQIRMKNIANLASDNPTKKRRRGNDDDTFGADDADWGIYRSIATGDGSDDDDEEDLDAGLKAIEAQLLAHDPNFTEHSTRDAQQDWTKSLLHAFQHGPWAFDKESVRDAHQLHLNVERIRVPEVVFQPSLAGLDQAGLVEIASGILTQRLAHSPHQPQVLRDIFLTGGNTLFRGFEERLRDELVAVLPAGAPLGVRRAQNPVADAWRGAARWAAGDGAKRAFVSRAEWLEKGGDYIKEHDLGNAYAS</sequence>
<proteinExistence type="inferred from homology"/>
<evidence type="ECO:0000313" key="3">
    <source>
        <dbReference type="EMBL" id="TKA79254.1"/>
    </source>
</evidence>
<comment type="similarity">
    <text evidence="1">Belongs to the actin family.</text>
</comment>
<dbReference type="SMART" id="SM00268">
    <property type="entry name" value="ACTIN"/>
    <property type="match status" value="1"/>
</dbReference>
<comment type="caution">
    <text evidence="3">The sequence shown here is derived from an EMBL/GenBank/DDBJ whole genome shotgun (WGS) entry which is preliminary data.</text>
</comment>
<dbReference type="EMBL" id="NAJN01000107">
    <property type="protein sequence ID" value="TKA79254.1"/>
    <property type="molecule type" value="Genomic_DNA"/>
</dbReference>
<name>A0A4U0XPA1_9PEZI</name>
<evidence type="ECO:0000256" key="2">
    <source>
        <dbReference type="SAM" id="MobiDB-lite"/>
    </source>
</evidence>
<dbReference type="FunFam" id="3.90.640.10:FF:000054">
    <property type="entry name" value="Actin-like ATPase domain-containing protein"/>
    <property type="match status" value="1"/>
</dbReference>
<evidence type="ECO:0000313" key="4">
    <source>
        <dbReference type="Proteomes" id="UP000308768"/>
    </source>
</evidence>
<protein>
    <recommendedName>
        <fullName evidence="5">Actin-like protein arp5</fullName>
    </recommendedName>
</protein>
<dbReference type="InterPro" id="IPR043129">
    <property type="entry name" value="ATPase_NBD"/>
</dbReference>
<dbReference type="Pfam" id="PF00022">
    <property type="entry name" value="Actin"/>
    <property type="match status" value="2"/>
</dbReference>
<dbReference type="OrthoDB" id="7340501at2759"/>
<dbReference type="SUPFAM" id="SSF53067">
    <property type="entry name" value="Actin-like ATPase domain"/>
    <property type="match status" value="2"/>
</dbReference>
<dbReference type="STRING" id="331657.A0A4U0XPA1"/>
<keyword evidence="4" id="KW-1185">Reference proteome</keyword>
<dbReference type="AlphaFoldDB" id="A0A4U0XPA1"/>
<reference evidence="3 4" key="1">
    <citation type="submission" date="2017-03" db="EMBL/GenBank/DDBJ databases">
        <title>Genomes of endolithic fungi from Antarctica.</title>
        <authorList>
            <person name="Coleine C."/>
            <person name="Masonjones S."/>
            <person name="Stajich J.E."/>
        </authorList>
    </citation>
    <scope>NUCLEOTIDE SEQUENCE [LARGE SCALE GENOMIC DNA]</scope>
    <source>
        <strain evidence="3 4">CCFEE 5187</strain>
    </source>
</reference>
<dbReference type="CDD" id="cd10211">
    <property type="entry name" value="ASKHA_NBD_Arp5"/>
    <property type="match status" value="1"/>
</dbReference>
<evidence type="ECO:0000256" key="1">
    <source>
        <dbReference type="RuleBase" id="RU000487"/>
    </source>
</evidence>
<dbReference type="FunFam" id="3.30.420.40:FF:000139">
    <property type="entry name" value="Chromatin remodeling complex subunit (Arp5)"/>
    <property type="match status" value="1"/>
</dbReference>
<dbReference type="Proteomes" id="UP000308768">
    <property type="component" value="Unassembled WGS sequence"/>
</dbReference>
<dbReference type="InterPro" id="IPR004000">
    <property type="entry name" value="Actin"/>
</dbReference>
<accession>A0A4U0XPA1</accession>
<dbReference type="PANTHER" id="PTHR11937">
    <property type="entry name" value="ACTIN"/>
    <property type="match status" value="1"/>
</dbReference>
<feature type="region of interest" description="Disordered" evidence="2">
    <location>
        <begin position="497"/>
        <end position="522"/>
    </location>
</feature>
<evidence type="ECO:0008006" key="5">
    <source>
        <dbReference type="Google" id="ProtNLM"/>
    </source>
</evidence>
<organism evidence="3 4">
    <name type="scientific">Cryomyces minteri</name>
    <dbReference type="NCBI Taxonomy" id="331657"/>
    <lineage>
        <taxon>Eukaryota</taxon>
        <taxon>Fungi</taxon>
        <taxon>Dikarya</taxon>
        <taxon>Ascomycota</taxon>
        <taxon>Pezizomycotina</taxon>
        <taxon>Dothideomycetes</taxon>
        <taxon>Dothideomycetes incertae sedis</taxon>
        <taxon>Cryomyces</taxon>
    </lineage>
</organism>
<gene>
    <name evidence="3" type="ORF">B0A49_00914</name>
</gene>
<dbReference type="Gene3D" id="3.30.420.40">
    <property type="match status" value="4"/>
</dbReference>
<dbReference type="FunFam" id="3.30.420.40:FF:000058">
    <property type="entry name" value="Putative actin-related protein 5"/>
    <property type="match status" value="1"/>
</dbReference>
<dbReference type="Gene3D" id="3.90.640.10">
    <property type="entry name" value="Actin, Chain A, domain 4"/>
    <property type="match status" value="2"/>
</dbReference>